<evidence type="ECO:0000313" key="2">
    <source>
        <dbReference type="EMBL" id="RSH79787.1"/>
    </source>
</evidence>
<comment type="caution">
    <text evidence="2">The sequence shown here is derived from an EMBL/GenBank/DDBJ whole genome shotgun (WGS) entry which is preliminary data.</text>
</comment>
<dbReference type="RefSeq" id="XP_028474896.1">
    <property type="nucleotide sequence ID" value="XM_028624728.1"/>
</dbReference>
<dbReference type="PANTHER" id="PTHR12224">
    <property type="entry name" value="BETA-1,4-MANNOSYL-GLYCOPROTEIN BETA-1,4-N-ACETYLGLUCOSAMINYL-TRANSFERASE"/>
    <property type="match status" value="1"/>
</dbReference>
<dbReference type="GeneID" id="39593989"/>
<keyword evidence="1" id="KW-1133">Transmembrane helix</keyword>
<feature type="transmembrane region" description="Helical" evidence="1">
    <location>
        <begin position="29"/>
        <end position="49"/>
    </location>
</feature>
<gene>
    <name evidence="2" type="ORF">EHS24_009446</name>
</gene>
<keyword evidence="3" id="KW-1185">Reference proteome</keyword>
<organism evidence="2 3">
    <name type="scientific">Apiotrichum porosum</name>
    <dbReference type="NCBI Taxonomy" id="105984"/>
    <lineage>
        <taxon>Eukaryota</taxon>
        <taxon>Fungi</taxon>
        <taxon>Dikarya</taxon>
        <taxon>Basidiomycota</taxon>
        <taxon>Agaricomycotina</taxon>
        <taxon>Tremellomycetes</taxon>
        <taxon>Trichosporonales</taxon>
        <taxon>Trichosporonaceae</taxon>
        <taxon>Apiotrichum</taxon>
    </lineage>
</organism>
<dbReference type="PANTHER" id="PTHR12224:SF0">
    <property type="entry name" value="BETA-1,4-MANNOSYL-GLYCOPROTEIN 4-BETA-N-ACETYLGLUCOSAMINYLTRANSFERASE"/>
    <property type="match status" value="1"/>
</dbReference>
<sequence>MAGDTLPLHSPPHYSFSSRLARSHTAKRLVGLVAIILLAIIILPPLHLVRRDLGYIFRPLWDSPEPRFHIIPHYPRPAADSATDHWCGLHGWTASASRPTVIDAIQISTELDLLEIRMREYAPYVSLFVIVESDKTHSGAPKPLHFAQQRERFEDIARVHNARIAYRTVTDFEVVATGSASNEVKQRVAIGHVLEEERMAGHIPPGSLVIMSDADEIISRDTLDLLTSCRGYPDTMHLSVRNYRYSFDLPLRDEGYWRPKVVTVSGPADGGGVVGYNHARGSDVLLADSGWHCSFCFPTLDDIRAKMTGYIHNDRMSHPSLLREHDLRRRVCRGQDPFGMWPEVFSFKDLAAQSGRIRPEHSFVNVPTALRDDPQRWPYLLGGGCNRPNSAKPHLA</sequence>
<dbReference type="Pfam" id="PF04724">
    <property type="entry name" value="Glyco_transf_17"/>
    <property type="match status" value="1"/>
</dbReference>
<reference evidence="2 3" key="1">
    <citation type="submission" date="2018-11" db="EMBL/GenBank/DDBJ databases">
        <title>Genome sequence of Apiotrichum porosum DSM 27194.</title>
        <authorList>
            <person name="Aliyu H."/>
            <person name="Gorte O."/>
            <person name="Ochsenreither K."/>
        </authorList>
    </citation>
    <scope>NUCLEOTIDE SEQUENCE [LARGE SCALE GENOMIC DNA]</scope>
    <source>
        <strain evidence="2 3">DSM 27194</strain>
    </source>
</reference>
<name>A0A427XM50_9TREE</name>
<dbReference type="Proteomes" id="UP000279236">
    <property type="component" value="Unassembled WGS sequence"/>
</dbReference>
<dbReference type="AlphaFoldDB" id="A0A427XM50"/>
<accession>A0A427XM50</accession>
<evidence type="ECO:0000313" key="3">
    <source>
        <dbReference type="Proteomes" id="UP000279236"/>
    </source>
</evidence>
<proteinExistence type="predicted"/>
<dbReference type="GO" id="GO:0016020">
    <property type="term" value="C:membrane"/>
    <property type="evidence" value="ECO:0007669"/>
    <property type="project" value="InterPro"/>
</dbReference>
<dbReference type="STRING" id="105984.A0A427XM50"/>
<dbReference type="EMBL" id="RSCE01000009">
    <property type="protein sequence ID" value="RSH79787.1"/>
    <property type="molecule type" value="Genomic_DNA"/>
</dbReference>
<evidence type="ECO:0008006" key="4">
    <source>
        <dbReference type="Google" id="ProtNLM"/>
    </source>
</evidence>
<dbReference type="InterPro" id="IPR006813">
    <property type="entry name" value="Glyco_trans_17"/>
</dbReference>
<dbReference type="GO" id="GO:0006044">
    <property type="term" value="P:N-acetylglucosamine metabolic process"/>
    <property type="evidence" value="ECO:0007669"/>
    <property type="project" value="TreeGrafter"/>
</dbReference>
<dbReference type="OrthoDB" id="6474464at2759"/>
<dbReference type="GO" id="GO:0003830">
    <property type="term" value="F:beta-1,4-mannosylglycoprotein 4-beta-N-acetylglucosaminyltransferase activity"/>
    <property type="evidence" value="ECO:0007669"/>
    <property type="project" value="InterPro"/>
</dbReference>
<keyword evidence="1" id="KW-0812">Transmembrane</keyword>
<evidence type="ECO:0000256" key="1">
    <source>
        <dbReference type="SAM" id="Phobius"/>
    </source>
</evidence>
<protein>
    <recommendedName>
        <fullName evidence="4">Beta-1,4-mannosyl-glycoprotein 4-beta-N-acetylglucosaminyltransferase</fullName>
    </recommendedName>
</protein>
<keyword evidence="1" id="KW-0472">Membrane</keyword>